<evidence type="ECO:0000313" key="1">
    <source>
        <dbReference type="EMBL" id="VDP63284.1"/>
    </source>
</evidence>
<protein>
    <submittedName>
        <fullName evidence="1">Uncharacterized protein</fullName>
    </submittedName>
</protein>
<organism evidence="1 2">
    <name type="scientific">Schistosoma mattheei</name>
    <dbReference type="NCBI Taxonomy" id="31246"/>
    <lineage>
        <taxon>Eukaryota</taxon>
        <taxon>Metazoa</taxon>
        <taxon>Spiralia</taxon>
        <taxon>Lophotrochozoa</taxon>
        <taxon>Platyhelminthes</taxon>
        <taxon>Trematoda</taxon>
        <taxon>Digenea</taxon>
        <taxon>Strigeidida</taxon>
        <taxon>Schistosomatoidea</taxon>
        <taxon>Schistosomatidae</taxon>
        <taxon>Schistosoma</taxon>
    </lineage>
</organism>
<dbReference type="Proteomes" id="UP000269396">
    <property type="component" value="Unassembled WGS sequence"/>
</dbReference>
<name>A0A183PG50_9TREM</name>
<accession>A0A183PG50</accession>
<gene>
    <name evidence="1" type="ORF">SMTD_LOCUS13336</name>
</gene>
<keyword evidence="2" id="KW-1185">Reference proteome</keyword>
<evidence type="ECO:0000313" key="2">
    <source>
        <dbReference type="Proteomes" id="UP000269396"/>
    </source>
</evidence>
<sequence length="122" mass="14004">MNFVLKIVTLILIDSCFEFHMFFDSGNVALASPIITFMSASDCFFLISSSTGIWFVLPHSRLLLIMSGQRIGSILRRQLLLNTCIIWMMAFVVLQVSVQYSRTVFTFVLKRLTLVLVDRQLF</sequence>
<dbReference type="AlphaFoldDB" id="A0A183PG50"/>
<reference evidence="1 2" key="1">
    <citation type="submission" date="2018-11" db="EMBL/GenBank/DDBJ databases">
        <authorList>
            <consortium name="Pathogen Informatics"/>
        </authorList>
    </citation>
    <scope>NUCLEOTIDE SEQUENCE [LARGE SCALE GENOMIC DNA]</scope>
    <source>
        <strain>Denwood</strain>
        <strain evidence="2">Zambia</strain>
    </source>
</reference>
<dbReference type="EMBL" id="UZAL01033396">
    <property type="protein sequence ID" value="VDP63284.1"/>
    <property type="molecule type" value="Genomic_DNA"/>
</dbReference>
<proteinExistence type="predicted"/>